<feature type="domain" description="MD-2-related lipid-recognition" evidence="3">
    <location>
        <begin position="67"/>
        <end position="214"/>
    </location>
</feature>
<evidence type="ECO:0000256" key="1">
    <source>
        <dbReference type="ARBA" id="ARBA00022729"/>
    </source>
</evidence>
<reference evidence="4" key="1">
    <citation type="journal article" date="2005" name="Mar. Biotechnol.">
        <title>Molecular biomarkers and adaptation to environmental stress in moon jelly (Aurelia spp.).</title>
        <authorList>
            <person name="Schroth W."/>
            <person name="Ender A."/>
            <person name="Schierwater B."/>
        </authorList>
    </citation>
    <scope>NUCLEOTIDE SEQUENCE</scope>
</reference>
<dbReference type="EMBL" id="AY836668">
    <property type="protein sequence ID" value="AAX09934.1"/>
    <property type="molecule type" value="mRNA"/>
</dbReference>
<dbReference type="Pfam" id="PF02221">
    <property type="entry name" value="E1_DerP2_DerF2"/>
    <property type="match status" value="1"/>
</dbReference>
<dbReference type="GO" id="GO:0006689">
    <property type="term" value="P:ganglioside catabolic process"/>
    <property type="evidence" value="ECO:0007669"/>
    <property type="project" value="InterPro"/>
</dbReference>
<dbReference type="Gene3D" id="2.70.220.10">
    <property type="entry name" value="Ganglioside GM2 activator"/>
    <property type="match status" value="1"/>
</dbReference>
<feature type="chain" id="PRO_5004255590" evidence="2">
    <location>
        <begin position="17"/>
        <end position="220"/>
    </location>
</feature>
<keyword evidence="1 2" id="KW-0732">Signal</keyword>
<protein>
    <submittedName>
        <fullName evidence="4">Ganglioside M2 activator-like protein</fullName>
    </submittedName>
</protein>
<dbReference type="GO" id="GO:0008047">
    <property type="term" value="F:enzyme activator activity"/>
    <property type="evidence" value="ECO:0007669"/>
    <property type="project" value="InterPro"/>
</dbReference>
<dbReference type="InterPro" id="IPR036846">
    <property type="entry name" value="GM2-AP_sf"/>
</dbReference>
<dbReference type="InterPro" id="IPR003172">
    <property type="entry name" value="ML_dom"/>
</dbReference>
<evidence type="ECO:0000256" key="2">
    <source>
        <dbReference type="SAM" id="SignalP"/>
    </source>
</evidence>
<dbReference type="PANTHER" id="PTHR17357:SF0">
    <property type="entry name" value="GANGLIOSIDE GM2 ACTIVATOR"/>
    <property type="match status" value="1"/>
</dbReference>
<proteinExistence type="evidence at transcript level"/>
<organism evidence="4">
    <name type="scientific">Aurelia aurita</name>
    <name type="common">Moon jellyfish</name>
    <name type="synonym">Medusa aurita</name>
    <dbReference type="NCBI Taxonomy" id="6145"/>
    <lineage>
        <taxon>Eukaryota</taxon>
        <taxon>Metazoa</taxon>
        <taxon>Cnidaria</taxon>
        <taxon>Scyphozoa</taxon>
        <taxon>Semaeostomeae</taxon>
        <taxon>Ulmaridae</taxon>
        <taxon>Aurelia</taxon>
    </lineage>
</organism>
<dbReference type="AlphaFoldDB" id="Q5EN79"/>
<dbReference type="GO" id="GO:0005319">
    <property type="term" value="F:lipid transporter activity"/>
    <property type="evidence" value="ECO:0007669"/>
    <property type="project" value="TreeGrafter"/>
</dbReference>
<dbReference type="PANTHER" id="PTHR17357">
    <property type="entry name" value="GM2 GANGLIOSIDE ACTIVATOR PROTEIN"/>
    <property type="match status" value="1"/>
</dbReference>
<name>Q5EN79_AURAU</name>
<dbReference type="SUPFAM" id="SSF63707">
    <property type="entry name" value="Ganglioside M2 (gm2) activator"/>
    <property type="match status" value="1"/>
</dbReference>
<accession>Q5EN79</accession>
<evidence type="ECO:0000259" key="3">
    <source>
        <dbReference type="SMART" id="SM00737"/>
    </source>
</evidence>
<dbReference type="GO" id="GO:0009898">
    <property type="term" value="C:cytoplasmic side of plasma membrane"/>
    <property type="evidence" value="ECO:0007669"/>
    <property type="project" value="TreeGrafter"/>
</dbReference>
<sequence length="220" mass="24190">MITFAILASILTLSHCLPEHPLVVEGEKNGDDYNAKEISEMLKQLMGRAAFEENHVEVEQARLGFSWDNCGSKSDMIQVKSLSVSPNPITIPGVVNVSADAVITEDIAAPGALDLVIEKKLFGEFFKIPCVDNLGSCTYENPCTLLKNITCPEVFKQHGINCRCPIKKNEYKLPLTALKLPDIKLPSFVENGDYKIKATLMRGSTRLGCYDIQASLKTKG</sequence>
<dbReference type="SMART" id="SM00737">
    <property type="entry name" value="ML"/>
    <property type="match status" value="1"/>
</dbReference>
<dbReference type="InterPro" id="IPR028996">
    <property type="entry name" value="GM2-AP"/>
</dbReference>
<evidence type="ECO:0000313" key="4">
    <source>
        <dbReference type="EMBL" id="AAX09934.1"/>
    </source>
</evidence>
<feature type="signal peptide" evidence="2">
    <location>
        <begin position="1"/>
        <end position="16"/>
    </location>
</feature>